<evidence type="ECO:0000256" key="3">
    <source>
        <dbReference type="ARBA" id="ARBA00023082"/>
    </source>
</evidence>
<comment type="similarity">
    <text evidence="1">Belongs to the sigma-70 factor family. ECF subfamily.</text>
</comment>
<dbReference type="GO" id="GO:0016987">
    <property type="term" value="F:sigma factor activity"/>
    <property type="evidence" value="ECO:0007669"/>
    <property type="project" value="UniProtKB-KW"/>
</dbReference>
<proteinExistence type="inferred from homology"/>
<dbReference type="Gene3D" id="1.10.10.10">
    <property type="entry name" value="Winged helix-like DNA-binding domain superfamily/Winged helix DNA-binding domain"/>
    <property type="match status" value="1"/>
</dbReference>
<dbReference type="GO" id="GO:0003677">
    <property type="term" value="F:DNA binding"/>
    <property type="evidence" value="ECO:0007669"/>
    <property type="project" value="InterPro"/>
</dbReference>
<dbReference type="InterPro" id="IPR014284">
    <property type="entry name" value="RNA_pol_sigma-70_dom"/>
</dbReference>
<sequence length="183" mass="21572">MMNPHRHEKIEKNWQLLAGGDRQGLYECFDLFYDDLFRLGVSLYRDVDLVQGCINELFLELWKIRERLTGVQNIQQYVITIFKRILYKSSNGRKEVQFNEAAHPELTQSSYEEMLIEIQTDEGVKARLQLALKQLSGRQLQLVQLRYFEGRGFKEIAEVTGLTERTVYNTLHNALQVLRKEMN</sequence>
<evidence type="ECO:0000313" key="7">
    <source>
        <dbReference type="Proteomes" id="UP000279089"/>
    </source>
</evidence>
<dbReference type="Pfam" id="PF08281">
    <property type="entry name" value="Sigma70_r4_2"/>
    <property type="match status" value="1"/>
</dbReference>
<evidence type="ECO:0000313" key="6">
    <source>
        <dbReference type="EMBL" id="RPD38517.1"/>
    </source>
</evidence>
<keyword evidence="7" id="KW-1185">Reference proteome</keyword>
<keyword evidence="4" id="KW-0804">Transcription</keyword>
<dbReference type="Gene3D" id="1.10.1740.10">
    <property type="match status" value="1"/>
</dbReference>
<comment type="caution">
    <text evidence="6">The sequence shown here is derived from an EMBL/GenBank/DDBJ whole genome shotgun (WGS) entry which is preliminary data.</text>
</comment>
<dbReference type="InterPro" id="IPR013324">
    <property type="entry name" value="RNA_pol_sigma_r3/r4-like"/>
</dbReference>
<evidence type="ECO:0000256" key="1">
    <source>
        <dbReference type="ARBA" id="ARBA00010641"/>
    </source>
</evidence>
<dbReference type="SUPFAM" id="SSF88946">
    <property type="entry name" value="Sigma2 domain of RNA polymerase sigma factors"/>
    <property type="match status" value="1"/>
</dbReference>
<gene>
    <name evidence="6" type="ORF">EG028_24945</name>
</gene>
<evidence type="ECO:0000259" key="5">
    <source>
        <dbReference type="Pfam" id="PF08281"/>
    </source>
</evidence>
<feature type="domain" description="RNA polymerase sigma factor 70 region 4 type 2" evidence="5">
    <location>
        <begin position="127"/>
        <end position="176"/>
    </location>
</feature>
<dbReference type="SUPFAM" id="SSF88659">
    <property type="entry name" value="Sigma3 and sigma4 domains of RNA polymerase sigma factors"/>
    <property type="match status" value="1"/>
</dbReference>
<dbReference type="Proteomes" id="UP000279089">
    <property type="component" value="Unassembled WGS sequence"/>
</dbReference>
<dbReference type="GO" id="GO:0006352">
    <property type="term" value="P:DNA-templated transcription initiation"/>
    <property type="evidence" value="ECO:0007669"/>
    <property type="project" value="InterPro"/>
</dbReference>
<evidence type="ECO:0000256" key="4">
    <source>
        <dbReference type="ARBA" id="ARBA00023163"/>
    </source>
</evidence>
<organism evidence="6 7">
    <name type="scientific">Chitinophaga barathri</name>
    <dbReference type="NCBI Taxonomy" id="1647451"/>
    <lineage>
        <taxon>Bacteria</taxon>
        <taxon>Pseudomonadati</taxon>
        <taxon>Bacteroidota</taxon>
        <taxon>Chitinophagia</taxon>
        <taxon>Chitinophagales</taxon>
        <taxon>Chitinophagaceae</taxon>
        <taxon>Chitinophaga</taxon>
    </lineage>
</organism>
<dbReference type="PANTHER" id="PTHR43133:SF46">
    <property type="entry name" value="RNA POLYMERASE SIGMA-70 FACTOR ECF SUBFAMILY"/>
    <property type="match status" value="1"/>
</dbReference>
<dbReference type="CDD" id="cd06171">
    <property type="entry name" value="Sigma70_r4"/>
    <property type="match status" value="1"/>
</dbReference>
<keyword evidence="3" id="KW-0731">Sigma factor</keyword>
<dbReference type="RefSeq" id="WP_120519013.1">
    <property type="nucleotide sequence ID" value="NZ_QXZY01000015.1"/>
</dbReference>
<dbReference type="PANTHER" id="PTHR43133">
    <property type="entry name" value="RNA POLYMERASE ECF-TYPE SIGMA FACTO"/>
    <property type="match status" value="1"/>
</dbReference>
<name>A0A3N4MAT0_9BACT</name>
<protein>
    <submittedName>
        <fullName evidence="6">Sigma-70 family RNA polymerase sigma factor</fullName>
    </submittedName>
</protein>
<dbReference type="OrthoDB" id="9150024at2"/>
<dbReference type="InterPro" id="IPR013325">
    <property type="entry name" value="RNA_pol_sigma_r2"/>
</dbReference>
<dbReference type="NCBIfam" id="TIGR02937">
    <property type="entry name" value="sigma70-ECF"/>
    <property type="match status" value="1"/>
</dbReference>
<evidence type="ECO:0000256" key="2">
    <source>
        <dbReference type="ARBA" id="ARBA00023015"/>
    </source>
</evidence>
<accession>A0A3N4MAT0</accession>
<dbReference type="InterPro" id="IPR039425">
    <property type="entry name" value="RNA_pol_sigma-70-like"/>
</dbReference>
<reference evidence="7" key="1">
    <citation type="submission" date="2018-11" db="EMBL/GenBank/DDBJ databases">
        <title>Chitinophaga lutea sp.nov., isolate from arsenic contaminated soil.</title>
        <authorList>
            <person name="Zong Y."/>
        </authorList>
    </citation>
    <scope>NUCLEOTIDE SEQUENCE [LARGE SCALE GENOMIC DNA]</scope>
    <source>
        <strain evidence="7">YLT18</strain>
    </source>
</reference>
<dbReference type="AlphaFoldDB" id="A0A3N4MAT0"/>
<dbReference type="InterPro" id="IPR036388">
    <property type="entry name" value="WH-like_DNA-bd_sf"/>
</dbReference>
<dbReference type="InterPro" id="IPR013249">
    <property type="entry name" value="RNA_pol_sigma70_r4_t2"/>
</dbReference>
<dbReference type="EMBL" id="RMBX01000015">
    <property type="protein sequence ID" value="RPD38517.1"/>
    <property type="molecule type" value="Genomic_DNA"/>
</dbReference>
<keyword evidence="2" id="KW-0805">Transcription regulation</keyword>